<dbReference type="AlphaFoldDB" id="A0A6G1HIE2"/>
<dbReference type="GO" id="GO:0012505">
    <property type="term" value="C:endomembrane system"/>
    <property type="evidence" value="ECO:0007669"/>
    <property type="project" value="UniProtKB-SubCell"/>
</dbReference>
<dbReference type="InterPro" id="IPR004837">
    <property type="entry name" value="NaCa_Exmemb"/>
</dbReference>
<evidence type="ECO:0000256" key="8">
    <source>
        <dbReference type="SAM" id="MobiDB-lite"/>
    </source>
</evidence>
<proteinExistence type="inferred from homology"/>
<feature type="transmembrane region" description="Helical" evidence="9">
    <location>
        <begin position="183"/>
        <end position="205"/>
    </location>
</feature>
<feature type="transmembrane region" description="Helical" evidence="9">
    <location>
        <begin position="217"/>
        <end position="237"/>
    </location>
</feature>
<feature type="region of interest" description="Disordered" evidence="8">
    <location>
        <begin position="312"/>
        <end position="361"/>
    </location>
</feature>
<comment type="subcellular location">
    <subcellularLocation>
        <location evidence="1">Endomembrane system</location>
        <topology evidence="1">Multi-pass membrane protein</topology>
    </subcellularLocation>
</comment>
<feature type="transmembrane region" description="Helical" evidence="9">
    <location>
        <begin position="152"/>
        <end position="171"/>
    </location>
</feature>
<feature type="transmembrane region" description="Helical" evidence="9">
    <location>
        <begin position="411"/>
        <end position="435"/>
    </location>
</feature>
<dbReference type="Pfam" id="PF01699">
    <property type="entry name" value="Na_Ca_ex"/>
    <property type="match status" value="2"/>
</dbReference>
<dbReference type="GO" id="GO:0015369">
    <property type="term" value="F:calcium:proton antiporter activity"/>
    <property type="evidence" value="ECO:0007669"/>
    <property type="project" value="UniProtKB-ARBA"/>
</dbReference>
<keyword evidence="5 9" id="KW-1133">Transmembrane helix</keyword>
<evidence type="ECO:0000256" key="5">
    <source>
        <dbReference type="ARBA" id="ARBA00022989"/>
    </source>
</evidence>
<keyword evidence="12" id="KW-1185">Reference proteome</keyword>
<evidence type="ECO:0000313" key="12">
    <source>
        <dbReference type="Proteomes" id="UP000799640"/>
    </source>
</evidence>
<comment type="similarity">
    <text evidence="2">Belongs to the Ca(2+):cation antiporter (CaCA) (TC 2.A.19) family.</text>
</comment>
<feature type="compositionally biased region" description="Basic residues" evidence="8">
    <location>
        <begin position="318"/>
        <end position="340"/>
    </location>
</feature>
<evidence type="ECO:0000256" key="1">
    <source>
        <dbReference type="ARBA" id="ARBA00004127"/>
    </source>
</evidence>
<dbReference type="PANTHER" id="PTHR31503">
    <property type="entry name" value="VACUOLAR CALCIUM ION TRANSPORTER"/>
    <property type="match status" value="1"/>
</dbReference>
<keyword evidence="4 9" id="KW-0812">Transmembrane</keyword>
<dbReference type="GO" id="GO:0006874">
    <property type="term" value="P:intracellular calcium ion homeostasis"/>
    <property type="evidence" value="ECO:0007669"/>
    <property type="project" value="TreeGrafter"/>
</dbReference>
<evidence type="ECO:0000256" key="4">
    <source>
        <dbReference type="ARBA" id="ARBA00022692"/>
    </source>
</evidence>
<feature type="transmembrane region" description="Helical" evidence="9">
    <location>
        <begin position="541"/>
        <end position="561"/>
    </location>
</feature>
<evidence type="ECO:0000313" key="11">
    <source>
        <dbReference type="EMBL" id="KAF2395671.1"/>
    </source>
</evidence>
<feature type="transmembrane region" description="Helical" evidence="9">
    <location>
        <begin position="249"/>
        <end position="270"/>
    </location>
</feature>
<dbReference type="PANTHER" id="PTHR31503:SF20">
    <property type="entry name" value="CA(2+)_H(+) EXCHANGER, PUTATIVE (EUROFUNG)-RELATED"/>
    <property type="match status" value="1"/>
</dbReference>
<feature type="domain" description="Sodium/calcium exchanger membrane region" evidence="10">
    <location>
        <begin position="152"/>
        <end position="303"/>
    </location>
</feature>
<feature type="region of interest" description="Disordered" evidence="8">
    <location>
        <begin position="26"/>
        <end position="108"/>
    </location>
</feature>
<feature type="transmembrane region" description="Helical" evidence="9">
    <location>
        <begin position="121"/>
        <end position="146"/>
    </location>
</feature>
<dbReference type="Proteomes" id="UP000799640">
    <property type="component" value="Unassembled WGS sequence"/>
</dbReference>
<accession>A0A6G1HIE2</accession>
<name>A0A6G1HIE2_9PEZI</name>
<dbReference type="GO" id="GO:0000329">
    <property type="term" value="C:fungal-type vacuole membrane"/>
    <property type="evidence" value="ECO:0007669"/>
    <property type="project" value="TreeGrafter"/>
</dbReference>
<dbReference type="OrthoDB" id="1699231at2759"/>
<dbReference type="InterPro" id="IPR044880">
    <property type="entry name" value="NCX_ion-bd_dom_sf"/>
</dbReference>
<feature type="transmembrane region" description="Helical" evidence="9">
    <location>
        <begin position="480"/>
        <end position="507"/>
    </location>
</feature>
<evidence type="ECO:0000256" key="2">
    <source>
        <dbReference type="ARBA" id="ARBA00008170"/>
    </source>
</evidence>
<feature type="transmembrane region" description="Helical" evidence="9">
    <location>
        <begin position="450"/>
        <end position="468"/>
    </location>
</feature>
<gene>
    <name evidence="11" type="ORF">EJ06DRAFT_267419</name>
</gene>
<evidence type="ECO:0000259" key="10">
    <source>
        <dbReference type="Pfam" id="PF01699"/>
    </source>
</evidence>
<organism evidence="11 12">
    <name type="scientific">Trichodelitschia bisporula</name>
    <dbReference type="NCBI Taxonomy" id="703511"/>
    <lineage>
        <taxon>Eukaryota</taxon>
        <taxon>Fungi</taxon>
        <taxon>Dikarya</taxon>
        <taxon>Ascomycota</taxon>
        <taxon>Pezizomycotina</taxon>
        <taxon>Dothideomycetes</taxon>
        <taxon>Dothideomycetes incertae sedis</taxon>
        <taxon>Phaeotrichales</taxon>
        <taxon>Phaeotrichaceae</taxon>
        <taxon>Trichodelitschia</taxon>
    </lineage>
</organism>
<evidence type="ECO:0000256" key="3">
    <source>
        <dbReference type="ARBA" id="ARBA00022448"/>
    </source>
</evidence>
<feature type="domain" description="Sodium/calcium exchanger membrane region" evidence="10">
    <location>
        <begin position="416"/>
        <end position="559"/>
    </location>
</feature>
<feature type="transmembrane region" description="Helical" evidence="9">
    <location>
        <begin position="513"/>
        <end position="534"/>
    </location>
</feature>
<keyword evidence="3" id="KW-0813">Transport</keyword>
<dbReference type="Gene3D" id="1.20.1420.30">
    <property type="entry name" value="NCX, central ion-binding region"/>
    <property type="match status" value="2"/>
</dbReference>
<evidence type="ECO:0000256" key="9">
    <source>
        <dbReference type="SAM" id="Phobius"/>
    </source>
</evidence>
<evidence type="ECO:0000256" key="7">
    <source>
        <dbReference type="ARBA" id="ARBA00023136"/>
    </source>
</evidence>
<dbReference type="InterPro" id="IPR004713">
    <property type="entry name" value="CaH_exchang"/>
</dbReference>
<keyword evidence="7 9" id="KW-0472">Membrane</keyword>
<evidence type="ECO:0000256" key="6">
    <source>
        <dbReference type="ARBA" id="ARBA00023065"/>
    </source>
</evidence>
<keyword evidence="6" id="KW-0406">Ion transport</keyword>
<protein>
    <submittedName>
        <fullName evidence="11">Calcium/proton exchanger</fullName>
    </submittedName>
</protein>
<sequence length="569" mass="60964">MQRIRSQTRRLGWSADPDERNIFLRWNPVIRKHKKAKQLDPEAGPTSSPSTRDFGTDANGAPEANAVKQRRTETTLVGGDESQPGSPASPTAPAERTDEEKAEARKKRLGRKIPVGQQIRAVLFPQWFTINWLLFAAPVGIALNYVKGINPLAIFLINLIAIMPLAGILSFGTEEIALHCGEAVGGLLNASFGNAVELIVGIISLAHGQIIITQTSLIGSILSNLLLVLGMSFFFGGMGRMEQFFNMTVAQTAASILALAVGSLLIPTAFTWGQGNSNNAGPISHATAIVTILIYGAYLYFQLHSHASLYNEESQKVQKQRSPKSMKRRAIRAQKKRDKAHAKQEKHGSKRGSVTGVGLGEGVDRQDLATGVGVGTGVGAGPAMPGAGDAAVPTHMDRTLHEDDDEEEPSLSFVGSLVTLCAATALIGLCAEFLIDSISEVTCEYHVSEYWIGLILLPIVGNAAEHVTSISVAIKDKMDLAIGVCVGSSIQIAMMVLPLMVIIGWGMGKDMTYVFDAFSLVCVFISVVLVSALIQDGKSHWFEGALLCSLYVIIATASYFYPKNSGACT</sequence>
<feature type="transmembrane region" description="Helical" evidence="9">
    <location>
        <begin position="282"/>
        <end position="301"/>
    </location>
</feature>
<reference evidence="11" key="1">
    <citation type="journal article" date="2020" name="Stud. Mycol.">
        <title>101 Dothideomycetes genomes: a test case for predicting lifestyles and emergence of pathogens.</title>
        <authorList>
            <person name="Haridas S."/>
            <person name="Albert R."/>
            <person name="Binder M."/>
            <person name="Bloem J."/>
            <person name="Labutti K."/>
            <person name="Salamov A."/>
            <person name="Andreopoulos B."/>
            <person name="Baker S."/>
            <person name="Barry K."/>
            <person name="Bills G."/>
            <person name="Bluhm B."/>
            <person name="Cannon C."/>
            <person name="Castanera R."/>
            <person name="Culley D."/>
            <person name="Daum C."/>
            <person name="Ezra D."/>
            <person name="Gonzalez J."/>
            <person name="Henrissat B."/>
            <person name="Kuo A."/>
            <person name="Liang C."/>
            <person name="Lipzen A."/>
            <person name="Lutzoni F."/>
            <person name="Magnuson J."/>
            <person name="Mondo S."/>
            <person name="Nolan M."/>
            <person name="Ohm R."/>
            <person name="Pangilinan J."/>
            <person name="Park H.-J."/>
            <person name="Ramirez L."/>
            <person name="Alfaro M."/>
            <person name="Sun H."/>
            <person name="Tritt A."/>
            <person name="Yoshinaga Y."/>
            <person name="Zwiers L.-H."/>
            <person name="Turgeon B."/>
            <person name="Goodwin S."/>
            <person name="Spatafora J."/>
            <person name="Crous P."/>
            <person name="Grigoriev I."/>
        </authorList>
    </citation>
    <scope>NUCLEOTIDE SEQUENCE</scope>
    <source>
        <strain evidence="11">CBS 262.69</strain>
    </source>
</reference>
<dbReference type="EMBL" id="ML996712">
    <property type="protein sequence ID" value="KAF2395671.1"/>
    <property type="molecule type" value="Genomic_DNA"/>
</dbReference>